<dbReference type="HOGENOM" id="CLU_2293774_0_0_1"/>
<evidence type="ECO:0000313" key="1">
    <source>
        <dbReference type="EMBL" id="KIO18012.1"/>
    </source>
</evidence>
<protein>
    <submittedName>
        <fullName evidence="1">Uncharacterized protein</fullName>
    </submittedName>
</protein>
<keyword evidence="2" id="KW-1185">Reference proteome</keyword>
<organism evidence="1 2">
    <name type="scientific">Tulasnella calospora MUT 4182</name>
    <dbReference type="NCBI Taxonomy" id="1051891"/>
    <lineage>
        <taxon>Eukaryota</taxon>
        <taxon>Fungi</taxon>
        <taxon>Dikarya</taxon>
        <taxon>Basidiomycota</taxon>
        <taxon>Agaricomycotina</taxon>
        <taxon>Agaricomycetes</taxon>
        <taxon>Cantharellales</taxon>
        <taxon>Tulasnellaceae</taxon>
        <taxon>Tulasnella</taxon>
    </lineage>
</organism>
<sequence length="101" mass="11627">MSLARIARERTFAIRFVLDYGLLTDRVSPYWAFAQLRYVRKVGRKAPLFESFRILPMLSFAQKGTFLVNDCESGDSIFLHLVFVVVTKCLFKFVSNGGLIR</sequence>
<proteinExistence type="predicted"/>
<evidence type="ECO:0000313" key="2">
    <source>
        <dbReference type="Proteomes" id="UP000054248"/>
    </source>
</evidence>
<reference evidence="2" key="2">
    <citation type="submission" date="2015-01" db="EMBL/GenBank/DDBJ databases">
        <title>Evolutionary Origins and Diversification of the Mycorrhizal Mutualists.</title>
        <authorList>
            <consortium name="DOE Joint Genome Institute"/>
            <consortium name="Mycorrhizal Genomics Consortium"/>
            <person name="Kohler A."/>
            <person name="Kuo A."/>
            <person name="Nagy L.G."/>
            <person name="Floudas D."/>
            <person name="Copeland A."/>
            <person name="Barry K.W."/>
            <person name="Cichocki N."/>
            <person name="Veneault-Fourrey C."/>
            <person name="LaButti K."/>
            <person name="Lindquist E.A."/>
            <person name="Lipzen A."/>
            <person name="Lundell T."/>
            <person name="Morin E."/>
            <person name="Murat C."/>
            <person name="Riley R."/>
            <person name="Ohm R."/>
            <person name="Sun H."/>
            <person name="Tunlid A."/>
            <person name="Henrissat B."/>
            <person name="Grigoriev I.V."/>
            <person name="Hibbett D.S."/>
            <person name="Martin F."/>
        </authorList>
    </citation>
    <scope>NUCLEOTIDE SEQUENCE [LARGE SCALE GENOMIC DNA]</scope>
    <source>
        <strain evidence="2">MUT 4182</strain>
    </source>
</reference>
<name>A0A0C3L964_9AGAM</name>
<dbReference type="Proteomes" id="UP000054248">
    <property type="component" value="Unassembled WGS sequence"/>
</dbReference>
<dbReference type="EMBL" id="KN823323">
    <property type="protein sequence ID" value="KIO18012.1"/>
    <property type="molecule type" value="Genomic_DNA"/>
</dbReference>
<gene>
    <name evidence="1" type="ORF">M407DRAFT_32329</name>
</gene>
<accession>A0A0C3L964</accession>
<dbReference type="AlphaFoldDB" id="A0A0C3L964"/>
<reference evidence="1 2" key="1">
    <citation type="submission" date="2014-04" db="EMBL/GenBank/DDBJ databases">
        <authorList>
            <consortium name="DOE Joint Genome Institute"/>
            <person name="Kuo A."/>
            <person name="Girlanda M."/>
            <person name="Perotto S."/>
            <person name="Kohler A."/>
            <person name="Nagy L.G."/>
            <person name="Floudas D."/>
            <person name="Copeland A."/>
            <person name="Barry K.W."/>
            <person name="Cichocki N."/>
            <person name="Veneault-Fourrey C."/>
            <person name="LaButti K."/>
            <person name="Lindquist E.A."/>
            <person name="Lipzen A."/>
            <person name="Lundell T."/>
            <person name="Morin E."/>
            <person name="Murat C."/>
            <person name="Sun H."/>
            <person name="Tunlid A."/>
            <person name="Henrissat B."/>
            <person name="Grigoriev I.V."/>
            <person name="Hibbett D.S."/>
            <person name="Martin F."/>
            <person name="Nordberg H.P."/>
            <person name="Cantor M.N."/>
            <person name="Hua S.X."/>
        </authorList>
    </citation>
    <scope>NUCLEOTIDE SEQUENCE [LARGE SCALE GENOMIC DNA]</scope>
    <source>
        <strain evidence="1 2">MUT 4182</strain>
    </source>
</reference>